<evidence type="ECO:0000259" key="1">
    <source>
        <dbReference type="Pfam" id="PF09949"/>
    </source>
</evidence>
<gene>
    <name evidence="2" type="ORF">QF206_02865</name>
</gene>
<name>A0AAW6T262_9MICO</name>
<evidence type="ECO:0000313" key="3">
    <source>
        <dbReference type="Proteomes" id="UP001321506"/>
    </source>
</evidence>
<comment type="caution">
    <text evidence="2">The sequence shown here is derived from an EMBL/GenBank/DDBJ whole genome shotgun (WGS) entry which is preliminary data.</text>
</comment>
<dbReference type="PANTHER" id="PTHR28208">
    <property type="entry name" value="PHOSPHATIDATE PHOSPHATASE APP1"/>
    <property type="match status" value="1"/>
</dbReference>
<dbReference type="PANTHER" id="PTHR28208:SF3">
    <property type="entry name" value="PHOSPHATIDATE PHOSPHATASE APP1"/>
    <property type="match status" value="1"/>
</dbReference>
<dbReference type="Proteomes" id="UP001321506">
    <property type="component" value="Unassembled WGS sequence"/>
</dbReference>
<dbReference type="Pfam" id="PF09949">
    <property type="entry name" value="APP1_cat"/>
    <property type="match status" value="1"/>
</dbReference>
<dbReference type="EMBL" id="JASATX010000001">
    <property type="protein sequence ID" value="MDI2097910.1"/>
    <property type="molecule type" value="Genomic_DNA"/>
</dbReference>
<dbReference type="InterPro" id="IPR052935">
    <property type="entry name" value="Mg2+_PAP"/>
</dbReference>
<protein>
    <submittedName>
        <fullName evidence="2">DUF2183 domain-containing protein</fullName>
    </submittedName>
</protein>
<dbReference type="InterPro" id="IPR019236">
    <property type="entry name" value="APP1_cat"/>
</dbReference>
<organism evidence="2 3">
    <name type="scientific">Ruicaihuangia caeni</name>
    <dbReference type="NCBI Taxonomy" id="3042517"/>
    <lineage>
        <taxon>Bacteria</taxon>
        <taxon>Bacillati</taxon>
        <taxon>Actinomycetota</taxon>
        <taxon>Actinomycetes</taxon>
        <taxon>Micrococcales</taxon>
        <taxon>Microbacteriaceae</taxon>
        <taxon>Ruicaihuangia</taxon>
    </lineage>
</organism>
<evidence type="ECO:0000313" key="2">
    <source>
        <dbReference type="EMBL" id="MDI2097910.1"/>
    </source>
</evidence>
<proteinExistence type="predicted"/>
<dbReference type="AlphaFoldDB" id="A0AAW6T262"/>
<keyword evidence="3" id="KW-1185">Reference proteome</keyword>
<sequence length="356" mass="40038">MPRARTSKAMRGQQGPIMHWAARMEDRFHRFRLRRGRRRGLVTTVIPYTAYGRTANDRPGWVRVLCRVVLTRPDAADTERYRKVRGWRAFFSIPVGDTPVIVDIDGVEVELLADRGGVIDARLESTLQAGWQQLTIRTNDTEPVVAPVYVVDDQARLGILSDVDDTVMVTALPRPLLAAWNAFVVHEHARRAVTGMPVLYDRLAQAHPEAPFIYLSTGAWNVAPALGRFLDRNMYPPGPLLLTDWGPTHDRWFRSGRAHKQKNLERLAEEFPDLKWLLIGDDGQHDESLYSDFAEQHPDAVAAIAIRRLSPSEAVLAGGRHKSEPRDDRAPWIWAPDGAGLADHLEELGILPATPN</sequence>
<accession>A0AAW6T262</accession>
<dbReference type="RefSeq" id="WP_281487683.1">
    <property type="nucleotide sequence ID" value="NZ_JASATX010000001.1"/>
</dbReference>
<feature type="domain" description="Phosphatidate phosphatase APP1 catalytic" evidence="1">
    <location>
        <begin position="158"/>
        <end position="308"/>
    </location>
</feature>
<reference evidence="2 3" key="1">
    <citation type="submission" date="2023-04" db="EMBL/GenBank/DDBJ databases">
        <title>Klugiella caeni sp. nov. isolated from the sludge of biochemical tank.</title>
        <authorList>
            <person name="Geng K."/>
        </authorList>
    </citation>
    <scope>NUCLEOTIDE SEQUENCE [LARGE SCALE GENOMIC DNA]</scope>
    <source>
        <strain evidence="2 3">YN-L-19</strain>
    </source>
</reference>
<dbReference type="GO" id="GO:0008195">
    <property type="term" value="F:phosphatidate phosphatase activity"/>
    <property type="evidence" value="ECO:0007669"/>
    <property type="project" value="InterPro"/>
</dbReference>